<dbReference type="EMBL" id="QGUI01000884">
    <property type="protein sequence ID" value="PZM90229.1"/>
    <property type="molecule type" value="Genomic_DNA"/>
</dbReference>
<dbReference type="PANTHER" id="PTHR39338:SF6">
    <property type="entry name" value="BLL5662 PROTEIN"/>
    <property type="match status" value="1"/>
</dbReference>
<comment type="caution">
    <text evidence="4">The sequence shown here is derived from an EMBL/GenBank/DDBJ whole genome shotgun (WGS) entry which is preliminary data.</text>
</comment>
<name>A0A2W4KNW6_9PSEU</name>
<evidence type="ECO:0000313" key="5">
    <source>
        <dbReference type="Proteomes" id="UP000249324"/>
    </source>
</evidence>
<dbReference type="SMART" id="SM00327">
    <property type="entry name" value="VWA"/>
    <property type="match status" value="1"/>
</dbReference>
<dbReference type="Gene3D" id="3.40.50.410">
    <property type="entry name" value="von Willebrand factor, type A domain"/>
    <property type="match status" value="1"/>
</dbReference>
<reference evidence="3" key="2">
    <citation type="submission" date="2018-05" db="EMBL/GenBank/DDBJ databases">
        <authorList>
            <person name="Moura L."/>
            <person name="Setubal J.C."/>
        </authorList>
    </citation>
    <scope>NUCLEOTIDE SEQUENCE</scope>
    <source>
        <strain evidence="3">ZC4RG45</strain>
    </source>
</reference>
<sequence length="382" mass="41645">MTTVGTPSTRSGRPDVLSGLVAFTRALSAAGLPVSMDRVTAYLEAVRSVDLAQPDALYWAGRLTLCGDPDDIALYDGVFRQWFLHQQPERPGGVRPRQPTIASLTPQPAGDGGDEGSPGDLHRVGASEAERLRHRDLGELTAEERAHLRELIALLRPRPPLRRAIRQRPARRGGLDTRRTVRAMLAAGGEPTVLLHRSRSVKPRRVVLLVDVSGSMEPYADALIRFAHALCCRIPGGVEVFTIGTRLTRITRQLRLRDPEHALAAAAKAVPDFAGGTRLGETLQAFLDRWGQRGTARSAIVVVFSDGWERGDPGLLGEQVARLKRLAFAVFWVNPHAGKDGYVPVQSGIAAALPHVDKLLAGHSLATLERLMQVMRDARRFG</sequence>
<dbReference type="PANTHER" id="PTHR39338">
    <property type="entry name" value="BLL5662 PROTEIN-RELATED"/>
    <property type="match status" value="1"/>
</dbReference>
<dbReference type="InterPro" id="IPR036465">
    <property type="entry name" value="vWFA_dom_sf"/>
</dbReference>
<evidence type="ECO:0000313" key="3">
    <source>
        <dbReference type="EMBL" id="MFO7192738.1"/>
    </source>
</evidence>
<dbReference type="Proteomes" id="UP000249324">
    <property type="component" value="Unassembled WGS sequence"/>
</dbReference>
<reference evidence="4" key="1">
    <citation type="submission" date="2018-05" db="EMBL/GenBank/DDBJ databases">
        <authorList>
            <person name="Lanie J.A."/>
            <person name="Ng W.-L."/>
            <person name="Kazmierczak K.M."/>
            <person name="Andrzejewski T.M."/>
            <person name="Davidsen T.M."/>
            <person name="Wayne K.J."/>
            <person name="Tettelin H."/>
            <person name="Glass J.I."/>
            <person name="Rusch D."/>
            <person name="Podicherti R."/>
            <person name="Tsui H.-C.T."/>
            <person name="Winkler M.E."/>
        </authorList>
    </citation>
    <scope>NUCLEOTIDE SEQUENCE</scope>
    <source>
        <strain evidence="4">ZC4RG45</strain>
    </source>
</reference>
<reference evidence="3 5" key="3">
    <citation type="journal article" date="2021" name="BMC Genomics">
        <title>Genome-resolved metagenome and metatranscriptome analyses of thermophilic composting reveal key bacterial players and their metabolic interactions.</title>
        <authorList>
            <person name="Braga L.P.P."/>
            <person name="Pereira R.V."/>
            <person name="Martins L.F."/>
            <person name="Moura L.M.S."/>
            <person name="Sanchez F.B."/>
            <person name="Patane J.S.L."/>
            <person name="da Silva A.M."/>
            <person name="Setubal J.C."/>
        </authorList>
    </citation>
    <scope>NUCLEOTIDE SEQUENCE [LARGE SCALE GENOMIC DNA]</scope>
    <source>
        <strain evidence="3">ZC4RG45</strain>
    </source>
</reference>
<feature type="domain" description="VWFA" evidence="2">
    <location>
        <begin position="203"/>
        <end position="369"/>
    </location>
</feature>
<dbReference type="EMBL" id="QGUI02000125">
    <property type="protein sequence ID" value="MFO7192738.1"/>
    <property type="molecule type" value="Genomic_DNA"/>
</dbReference>
<dbReference type="InterPro" id="IPR011195">
    <property type="entry name" value="UCP010256"/>
</dbReference>
<evidence type="ECO:0000259" key="2">
    <source>
        <dbReference type="SMART" id="SM00327"/>
    </source>
</evidence>
<evidence type="ECO:0000313" key="4">
    <source>
        <dbReference type="EMBL" id="PZM90229.1"/>
    </source>
</evidence>
<protein>
    <submittedName>
        <fullName evidence="4">VWA domain-containing protein</fullName>
    </submittedName>
</protein>
<dbReference type="STRING" id="1111738.GCA_000427905_02570"/>
<feature type="region of interest" description="Disordered" evidence="1">
    <location>
        <begin position="88"/>
        <end position="122"/>
    </location>
</feature>
<dbReference type="PIRSF" id="PIRSF010256">
    <property type="entry name" value="CoxE_vWa"/>
    <property type="match status" value="1"/>
</dbReference>
<dbReference type="Pfam" id="PF05762">
    <property type="entry name" value="VWA_CoxE"/>
    <property type="match status" value="1"/>
</dbReference>
<reference evidence="3" key="4">
    <citation type="submission" date="2023-08" db="EMBL/GenBank/DDBJ databases">
        <authorList>
            <person name="Guima S.E.S."/>
            <person name="Martins L.F."/>
            <person name="Silva A.M."/>
            <person name="Setubal J.C."/>
        </authorList>
    </citation>
    <scope>NUCLEOTIDE SEQUENCE</scope>
    <source>
        <strain evidence="3">ZC4RG45</strain>
    </source>
</reference>
<organism evidence="4">
    <name type="scientific">Thermocrispum agreste</name>
    <dbReference type="NCBI Taxonomy" id="37925"/>
    <lineage>
        <taxon>Bacteria</taxon>
        <taxon>Bacillati</taxon>
        <taxon>Actinomycetota</taxon>
        <taxon>Actinomycetes</taxon>
        <taxon>Pseudonocardiales</taxon>
        <taxon>Pseudonocardiaceae</taxon>
        <taxon>Thermocrispum</taxon>
    </lineage>
</organism>
<dbReference type="InterPro" id="IPR008912">
    <property type="entry name" value="Uncharacterised_CoxE"/>
</dbReference>
<evidence type="ECO:0000256" key="1">
    <source>
        <dbReference type="SAM" id="MobiDB-lite"/>
    </source>
</evidence>
<accession>A0A2W4KNW6</accession>
<dbReference type="InterPro" id="IPR002035">
    <property type="entry name" value="VWF_A"/>
</dbReference>
<dbReference type="CDD" id="cd00198">
    <property type="entry name" value="vWFA"/>
    <property type="match status" value="1"/>
</dbReference>
<proteinExistence type="predicted"/>
<gene>
    <name evidence="3" type="ORF">DIU77_010900</name>
    <name evidence="4" type="ORF">DIU77_18185</name>
</gene>
<dbReference type="SUPFAM" id="SSF53300">
    <property type="entry name" value="vWA-like"/>
    <property type="match status" value="1"/>
</dbReference>
<dbReference type="AlphaFoldDB" id="A0A2W4KNW6"/>